<dbReference type="Proteomes" id="UP000030129">
    <property type="component" value="Unassembled WGS sequence"/>
</dbReference>
<protein>
    <submittedName>
        <fullName evidence="1">Uncharacterized protein</fullName>
    </submittedName>
</protein>
<comment type="caution">
    <text evidence="1">The sequence shown here is derived from an EMBL/GenBank/DDBJ whole genome shotgun (WGS) entry which is preliminary data.</text>
</comment>
<accession>A0A0A2LK75</accession>
<proteinExistence type="predicted"/>
<sequence length="109" mass="13206">MKKYTLLTLLLVVTCTSILYWQYDYTPFYPVKHVGEEYVVDNIEKQSHPFNENLIKVLDYYNVDFKLCNGVVHVKNQLYANKALMYNYTQKAKDEMWFNDHHFAYYKQN</sequence>
<gene>
    <name evidence="1" type="ORF">Q763_12380</name>
</gene>
<dbReference type="EMBL" id="JRLV01000015">
    <property type="protein sequence ID" value="KGO79641.1"/>
    <property type="molecule type" value="Genomic_DNA"/>
</dbReference>
<dbReference type="AlphaFoldDB" id="A0A0A2LK75"/>
<dbReference type="STRING" id="1406840.Q763_12380"/>
<keyword evidence="2" id="KW-1185">Reference proteome</keyword>
<reference evidence="1 2" key="1">
    <citation type="submission" date="2013-09" db="EMBL/GenBank/DDBJ databases">
        <authorList>
            <person name="Zeng Z."/>
            <person name="Chen C."/>
        </authorList>
    </citation>
    <scope>NUCLEOTIDE SEQUENCE [LARGE SCALE GENOMIC DNA]</scope>
    <source>
        <strain evidence="1 2">F44-8</strain>
    </source>
</reference>
<dbReference type="RefSeq" id="WP_035134659.1">
    <property type="nucleotide sequence ID" value="NZ_JRLV01000015.1"/>
</dbReference>
<name>A0A0A2LK75_9FLAO</name>
<organism evidence="1 2">
    <name type="scientific">Flavobacterium beibuense F44-8</name>
    <dbReference type="NCBI Taxonomy" id="1406840"/>
    <lineage>
        <taxon>Bacteria</taxon>
        <taxon>Pseudomonadati</taxon>
        <taxon>Bacteroidota</taxon>
        <taxon>Flavobacteriia</taxon>
        <taxon>Flavobacteriales</taxon>
        <taxon>Flavobacteriaceae</taxon>
        <taxon>Flavobacterium</taxon>
    </lineage>
</organism>
<evidence type="ECO:0000313" key="2">
    <source>
        <dbReference type="Proteomes" id="UP000030129"/>
    </source>
</evidence>
<evidence type="ECO:0000313" key="1">
    <source>
        <dbReference type="EMBL" id="KGO79641.1"/>
    </source>
</evidence>